<gene>
    <name evidence="6" type="ORF">CSSPJE1EN2_LOCUS9383</name>
</gene>
<dbReference type="PANTHER" id="PTHR22893:SF112">
    <property type="entry name" value="12-OXOPHYTODIENOATE REDUCTASE 3"/>
    <property type="match status" value="1"/>
</dbReference>
<dbReference type="Gene3D" id="3.20.20.70">
    <property type="entry name" value="Aldolase class I"/>
    <property type="match status" value="1"/>
</dbReference>
<dbReference type="InterPro" id="IPR045247">
    <property type="entry name" value="Oye-like"/>
</dbReference>
<comment type="cofactor">
    <cofactor evidence="1">
        <name>FMN</name>
        <dbReference type="ChEBI" id="CHEBI:58210"/>
    </cofactor>
</comment>
<evidence type="ECO:0000256" key="4">
    <source>
        <dbReference type="SAM" id="MobiDB-lite"/>
    </source>
</evidence>
<dbReference type="InterPro" id="IPR001155">
    <property type="entry name" value="OxRdtase_FMN_N"/>
</dbReference>
<dbReference type="CDD" id="cd02933">
    <property type="entry name" value="OYE_like_FMN"/>
    <property type="match status" value="1"/>
</dbReference>
<protein>
    <recommendedName>
        <fullName evidence="5">NADH:flavin oxidoreductase/NADH oxidase N-terminal domain-containing protein</fullName>
    </recommendedName>
</protein>
<accession>A0ABP1AUY6</accession>
<evidence type="ECO:0000256" key="2">
    <source>
        <dbReference type="ARBA" id="ARBA00005979"/>
    </source>
</evidence>
<keyword evidence="3" id="KW-0288">FMN</keyword>
<feature type="region of interest" description="Disordered" evidence="4">
    <location>
        <begin position="45"/>
        <end position="86"/>
    </location>
</feature>
<sequence>MNLCCWKSSKIQLLVLETKRWELEAEIRFHRIHCGIRTNYLTSSRKKQVEEEEEEESMDTTSAAAAAASEQHRRIHQAAGASEQHRRIHQAAAATSSIYDLTEIATKHNPLFWSCEVGSMNLSHRVVLAPLTRCRALDSVPQAAHVEYYTQRAVVPGGLLITEANAVGPEAFGLCHTPGIYTEDQVEAWAKVVDAVHAKGCFIICQLWHVGRASHFCYQPDGAAPVSPTRNAIKRPFLAKLPNGQVDDYSEPRALATQEIPVIVQQFRRAARNAIIAGFDGVEVHAAHGYLVDQFLKDGINDRIDQYGGSLENRCRFLLEIVEQINAEIGAGRTSVRLSPLMDHNDAVDSNPADLALYLIKKLNDFKLAYLHVTEPRFHTVLGPSKETDHNLQIYRDAFHGLFMATGGYTREDGMRAIRRGYADLISYGRLFISNPDLPLRFALNSTLNKYDRSTFYTHDQRSGYTDYPSLFQLQQQQQYLEEEEEEASCHAAADHGRFVRSVTVDHGAQSNTAAAASTKSTISFRRSSSTMISLQDQLLVHQTTSSKPFELGDVPKSKFKTPAALL</sequence>
<keyword evidence="7" id="KW-1185">Reference proteome</keyword>
<dbReference type="SUPFAM" id="SSF51395">
    <property type="entry name" value="FMN-linked oxidoreductases"/>
    <property type="match status" value="1"/>
</dbReference>
<feature type="compositionally biased region" description="Low complexity" evidence="4">
    <location>
        <begin position="59"/>
        <end position="69"/>
    </location>
</feature>
<dbReference type="Pfam" id="PF00724">
    <property type="entry name" value="Oxidored_FMN"/>
    <property type="match status" value="1"/>
</dbReference>
<dbReference type="InterPro" id="IPR013785">
    <property type="entry name" value="Aldolase_TIM"/>
</dbReference>
<evidence type="ECO:0000259" key="5">
    <source>
        <dbReference type="Pfam" id="PF00724"/>
    </source>
</evidence>
<evidence type="ECO:0000313" key="7">
    <source>
        <dbReference type="Proteomes" id="UP001497522"/>
    </source>
</evidence>
<dbReference type="PANTHER" id="PTHR22893">
    <property type="entry name" value="NADH OXIDOREDUCTASE-RELATED"/>
    <property type="match status" value="1"/>
</dbReference>
<keyword evidence="3" id="KW-0285">Flavoprotein</keyword>
<proteinExistence type="inferred from homology"/>
<dbReference type="EMBL" id="OZ023717">
    <property type="protein sequence ID" value="CAK9866388.1"/>
    <property type="molecule type" value="Genomic_DNA"/>
</dbReference>
<name>A0ABP1AUY6_9BRYO</name>
<evidence type="ECO:0000256" key="1">
    <source>
        <dbReference type="ARBA" id="ARBA00001917"/>
    </source>
</evidence>
<evidence type="ECO:0000256" key="3">
    <source>
        <dbReference type="ARBA" id="ARBA00022643"/>
    </source>
</evidence>
<evidence type="ECO:0000313" key="6">
    <source>
        <dbReference type="EMBL" id="CAK9866388.1"/>
    </source>
</evidence>
<organism evidence="6 7">
    <name type="scientific">Sphagnum jensenii</name>
    <dbReference type="NCBI Taxonomy" id="128206"/>
    <lineage>
        <taxon>Eukaryota</taxon>
        <taxon>Viridiplantae</taxon>
        <taxon>Streptophyta</taxon>
        <taxon>Embryophyta</taxon>
        <taxon>Bryophyta</taxon>
        <taxon>Sphagnophytina</taxon>
        <taxon>Sphagnopsida</taxon>
        <taxon>Sphagnales</taxon>
        <taxon>Sphagnaceae</taxon>
        <taxon>Sphagnum</taxon>
    </lineage>
</organism>
<feature type="domain" description="NADH:flavin oxidoreductase/NADH oxidase N-terminal" evidence="5">
    <location>
        <begin position="111"/>
        <end position="443"/>
    </location>
</feature>
<reference evidence="6" key="1">
    <citation type="submission" date="2024-03" db="EMBL/GenBank/DDBJ databases">
        <authorList>
            <consortium name="ELIXIR-Norway"/>
            <consortium name="Elixir Norway"/>
        </authorList>
    </citation>
    <scope>NUCLEOTIDE SEQUENCE</scope>
</reference>
<dbReference type="Proteomes" id="UP001497522">
    <property type="component" value="Chromosome 16"/>
</dbReference>
<comment type="similarity">
    <text evidence="2">Belongs to the NADH:flavin oxidoreductase/NADH oxidase family.</text>
</comment>